<keyword evidence="2" id="KW-1185">Reference proteome</keyword>
<proteinExistence type="predicted"/>
<gene>
    <name evidence="1" type="ORF">SAMN05216387_103290</name>
</gene>
<dbReference type="AlphaFoldDB" id="A0A1H7KNP1"/>
<protein>
    <submittedName>
        <fullName evidence="1">Uncharacterized protein</fullName>
    </submittedName>
</protein>
<evidence type="ECO:0000313" key="2">
    <source>
        <dbReference type="Proteomes" id="UP000198620"/>
    </source>
</evidence>
<organism evidence="1 2">
    <name type="scientific">Nitrosovibrio tenuis</name>
    <dbReference type="NCBI Taxonomy" id="1233"/>
    <lineage>
        <taxon>Bacteria</taxon>
        <taxon>Pseudomonadati</taxon>
        <taxon>Pseudomonadota</taxon>
        <taxon>Betaproteobacteria</taxon>
        <taxon>Nitrosomonadales</taxon>
        <taxon>Nitrosomonadaceae</taxon>
        <taxon>Nitrosovibrio</taxon>
    </lineage>
</organism>
<accession>A0A1H7KNP1</accession>
<evidence type="ECO:0000313" key="1">
    <source>
        <dbReference type="EMBL" id="SEK88399.1"/>
    </source>
</evidence>
<reference evidence="1 2" key="1">
    <citation type="submission" date="2016-10" db="EMBL/GenBank/DDBJ databases">
        <authorList>
            <person name="de Groot N.N."/>
        </authorList>
    </citation>
    <scope>NUCLEOTIDE SEQUENCE [LARGE SCALE GENOMIC DNA]</scope>
    <source>
        <strain evidence="1 2">Nv1</strain>
    </source>
</reference>
<sequence length="100" mass="11085">MTRLERVLLPERLLFLPHPASAEERDLIQVLILCLTHSFHGRIVVARLPLTLFPANHSISFSAGITDRRSFSLKRIISSFICPDGSGQGCMLAQATCPLD</sequence>
<dbReference type="Proteomes" id="UP000198620">
    <property type="component" value="Unassembled WGS sequence"/>
</dbReference>
<name>A0A1H7KNP1_9PROT</name>
<dbReference type="EMBL" id="FOBH01000003">
    <property type="protein sequence ID" value="SEK88399.1"/>
    <property type="molecule type" value="Genomic_DNA"/>
</dbReference>